<dbReference type="Pfam" id="PF00324">
    <property type="entry name" value="AA_permease"/>
    <property type="match status" value="1"/>
</dbReference>
<evidence type="ECO:0000256" key="1">
    <source>
        <dbReference type="ARBA" id="ARBA00004141"/>
    </source>
</evidence>
<evidence type="ECO:0000313" key="7">
    <source>
        <dbReference type="EMBL" id="PHH69183.1"/>
    </source>
</evidence>
<feature type="transmembrane region" description="Helical" evidence="5">
    <location>
        <begin position="307"/>
        <end position="324"/>
    </location>
</feature>
<evidence type="ECO:0000256" key="2">
    <source>
        <dbReference type="ARBA" id="ARBA00022692"/>
    </source>
</evidence>
<feature type="transmembrane region" description="Helical" evidence="5">
    <location>
        <begin position="273"/>
        <end position="295"/>
    </location>
</feature>
<dbReference type="Proteomes" id="UP000224854">
    <property type="component" value="Unassembled WGS sequence"/>
</dbReference>
<accession>A0A2C5YNI8</accession>
<feature type="transmembrane region" description="Helical" evidence="5">
    <location>
        <begin position="142"/>
        <end position="168"/>
    </location>
</feature>
<dbReference type="AlphaFoldDB" id="A0A2C5YNI8"/>
<evidence type="ECO:0000256" key="4">
    <source>
        <dbReference type="ARBA" id="ARBA00023136"/>
    </source>
</evidence>
<sequence length="373" mass="41042">MAVNCISVGAYGWLEYGLSLVKVATIIAFIIIGIAVNAGANQERHYIGGENWHIAGAPFVNGIGGFASVFVTASFACKSYGGTESIAITAGETKNPTKTMPRVVKNVFWRILLFYVLSVLIIGLNVPYNYPNLDSKDIRTSPFTLVFQMVGARAAGSAINAVVLTSVLSAGNHALFAGSRLLFTLAMAGHAPRVFGRLNRFQVPWIAVLATGAIAGVCFATKFIKAGLVWTWLQNIVGVSNQLSWISIGIASLRFRAGLERQGKTHLLPFRNWTYPVGPWLAVIFNSILVLVQGWSCFSPRFQPVEFVSFYIELPVMLAMYAAWKLYKRTRLVSLQDMDLKTDVHLAADDMRVVDPEGSGWRATCRRFMSWVF</sequence>
<evidence type="ECO:0000313" key="8">
    <source>
        <dbReference type="Proteomes" id="UP000224854"/>
    </source>
</evidence>
<dbReference type="GO" id="GO:0016020">
    <property type="term" value="C:membrane"/>
    <property type="evidence" value="ECO:0007669"/>
    <property type="project" value="UniProtKB-SubCell"/>
</dbReference>
<evidence type="ECO:0000256" key="5">
    <source>
        <dbReference type="SAM" id="Phobius"/>
    </source>
</evidence>
<dbReference type="InterPro" id="IPR004841">
    <property type="entry name" value="AA-permease/SLC12A_dom"/>
</dbReference>
<dbReference type="PANTHER" id="PTHR43341">
    <property type="entry name" value="AMINO ACID PERMEASE"/>
    <property type="match status" value="1"/>
</dbReference>
<keyword evidence="3 5" id="KW-1133">Transmembrane helix</keyword>
<reference evidence="7 8" key="1">
    <citation type="submission" date="2017-06" db="EMBL/GenBank/DDBJ databases">
        <title>Ant-infecting Ophiocordyceps genomes reveal a high diversity of potential behavioral manipulation genes and a possible major role for enterotoxins.</title>
        <authorList>
            <person name="De Bekker C."/>
            <person name="Evans H.C."/>
            <person name="Brachmann A."/>
            <person name="Hughes D.P."/>
        </authorList>
    </citation>
    <scope>NUCLEOTIDE SEQUENCE [LARGE SCALE GENOMIC DNA]</scope>
    <source>
        <strain evidence="7 8">1348a</strain>
    </source>
</reference>
<organism evidence="7 8">
    <name type="scientific">Ophiocordyceps australis</name>
    <dbReference type="NCBI Taxonomy" id="1399860"/>
    <lineage>
        <taxon>Eukaryota</taxon>
        <taxon>Fungi</taxon>
        <taxon>Dikarya</taxon>
        <taxon>Ascomycota</taxon>
        <taxon>Pezizomycotina</taxon>
        <taxon>Sordariomycetes</taxon>
        <taxon>Hypocreomycetidae</taxon>
        <taxon>Hypocreales</taxon>
        <taxon>Ophiocordycipitaceae</taxon>
        <taxon>Ophiocordyceps</taxon>
    </lineage>
</organism>
<dbReference type="InterPro" id="IPR050524">
    <property type="entry name" value="APC_YAT"/>
</dbReference>
<feature type="transmembrane region" description="Helical" evidence="5">
    <location>
        <begin position="203"/>
        <end position="224"/>
    </location>
</feature>
<keyword evidence="8" id="KW-1185">Reference proteome</keyword>
<dbReference type="OrthoDB" id="3900342at2759"/>
<evidence type="ECO:0000256" key="3">
    <source>
        <dbReference type="ARBA" id="ARBA00022989"/>
    </source>
</evidence>
<proteinExistence type="predicted"/>
<gene>
    <name evidence="7" type="ORF">CDD82_7947</name>
</gene>
<dbReference type="PIRSF" id="PIRSF006060">
    <property type="entry name" value="AA_transporter"/>
    <property type="match status" value="1"/>
</dbReference>
<evidence type="ECO:0000259" key="6">
    <source>
        <dbReference type="Pfam" id="PF00324"/>
    </source>
</evidence>
<comment type="caution">
    <text evidence="7">The sequence shown here is derived from an EMBL/GenBank/DDBJ whole genome shotgun (WGS) entry which is preliminary data.</text>
</comment>
<feature type="domain" description="Amino acid permease/ SLC12A" evidence="6">
    <location>
        <begin position="1"/>
        <end position="332"/>
    </location>
</feature>
<keyword evidence="4 5" id="KW-0472">Membrane</keyword>
<comment type="subcellular location">
    <subcellularLocation>
        <location evidence="1">Membrane</location>
        <topology evidence="1">Multi-pass membrane protein</topology>
    </subcellularLocation>
</comment>
<name>A0A2C5YNI8_9HYPO</name>
<dbReference type="Gene3D" id="1.20.1740.10">
    <property type="entry name" value="Amino acid/polyamine transporter I"/>
    <property type="match status" value="1"/>
</dbReference>
<feature type="transmembrane region" description="Helical" evidence="5">
    <location>
        <begin position="52"/>
        <end position="76"/>
    </location>
</feature>
<keyword evidence="2 5" id="KW-0812">Transmembrane</keyword>
<dbReference type="PANTHER" id="PTHR43341:SF3">
    <property type="entry name" value="AMINO-ACID PERMEASE PB1C11.02-RELATED"/>
    <property type="match status" value="1"/>
</dbReference>
<protein>
    <recommendedName>
        <fullName evidence="6">Amino acid permease/ SLC12A domain-containing protein</fullName>
    </recommendedName>
</protein>
<feature type="transmembrane region" description="Helical" evidence="5">
    <location>
        <begin position="20"/>
        <end position="40"/>
    </location>
</feature>
<feature type="transmembrane region" description="Helical" evidence="5">
    <location>
        <begin position="230"/>
        <end position="253"/>
    </location>
</feature>
<feature type="transmembrane region" description="Helical" evidence="5">
    <location>
        <begin position="107"/>
        <end position="130"/>
    </location>
</feature>
<dbReference type="EMBL" id="NJEU01000984">
    <property type="protein sequence ID" value="PHH69183.1"/>
    <property type="molecule type" value="Genomic_DNA"/>
</dbReference>
<dbReference type="GO" id="GO:0015171">
    <property type="term" value="F:amino acid transmembrane transporter activity"/>
    <property type="evidence" value="ECO:0007669"/>
    <property type="project" value="TreeGrafter"/>
</dbReference>